<evidence type="ECO:0000256" key="1">
    <source>
        <dbReference type="ARBA" id="ARBA00004141"/>
    </source>
</evidence>
<protein>
    <submittedName>
        <fullName evidence="7">Uncharacterized protein</fullName>
    </submittedName>
</protein>
<gene>
    <name evidence="7" type="ORF">HETSPECPRED_004584</name>
</gene>
<accession>A0A8H3IPU6</accession>
<organism evidence="7 8">
    <name type="scientific">Heterodermia speciosa</name>
    <dbReference type="NCBI Taxonomy" id="116794"/>
    <lineage>
        <taxon>Eukaryota</taxon>
        <taxon>Fungi</taxon>
        <taxon>Dikarya</taxon>
        <taxon>Ascomycota</taxon>
        <taxon>Pezizomycotina</taxon>
        <taxon>Lecanoromycetes</taxon>
        <taxon>OSLEUM clade</taxon>
        <taxon>Lecanoromycetidae</taxon>
        <taxon>Caliciales</taxon>
        <taxon>Physciaceae</taxon>
        <taxon>Heterodermia</taxon>
    </lineage>
</organism>
<reference evidence="7" key="1">
    <citation type="submission" date="2021-03" db="EMBL/GenBank/DDBJ databases">
        <authorList>
            <person name="Tagirdzhanova G."/>
        </authorList>
    </citation>
    <scope>NUCLEOTIDE SEQUENCE</scope>
</reference>
<dbReference type="InterPro" id="IPR029058">
    <property type="entry name" value="AB_hydrolase_fold"/>
</dbReference>
<dbReference type="InterPro" id="IPR045863">
    <property type="entry name" value="CorA_TM1_TM2"/>
</dbReference>
<comment type="caution">
    <text evidence="7">The sequence shown here is derived from an EMBL/GenBank/DDBJ whole genome shotgun (WGS) entry which is preliminary data.</text>
</comment>
<evidence type="ECO:0000313" key="7">
    <source>
        <dbReference type="EMBL" id="CAF9921564.1"/>
    </source>
</evidence>
<sequence>MPINPNLSSYSDSRSGVVSIYKPTGKARGRIFAFHGFGGSWRGTWKQNDVFWLQHLLHLQFPHCEICSVNWDGSDGFVAAGSIREHMRETPLDKRAPIVFIVHSFGVFDHVAHLLWGKEGNLLSFTPDLDCLRGVIFLGAPHHFMSLREGYTRNSTAEYYTEHFPENVEDIQRYLLTIYSLKSDFLVDLIGYHKMKVFSVWEKANISHHSEVLFNKDDMRVFSPTASDSELNLEQMESMSRSHSALSKFESAEDVDFVNLCSWLKDIFEVWLGAEFGSLMDRDNTWDVQLVPLSIQKPKSNGSGTAEYIGSPSQVGALLKFAGQMYKDRWVHIPTNNVSRTKLPYLHWDTKSGANTYREFLKCKHDSKKFDPTLLPAFASFPTTRFSDYQPRRTLDQFYYSRLKDTSFRDNSQVVSKQNNTELSASTPLEAKVIMVDQLWLHLWLTHQSSTEKNSSTLLTAFPHSTYERTGKLDPEHYHAVDVRQQAFQFLEKDIEEPRGQKPRVPVPVDATNFAAHVIETSLLGTLTHHGDPSLDFLELFRQALGQITESHSETFRRYAAWIQDEGKTKGKRGGEHRMTEDPEDEETAQHVKMQQIELSLEVADIIDELNILKVLFQTQIQVLQSAFQQIDVQIEHLAHMIQIAKKESDFRSEEVRMLNVLRRKLEDLSEKLDRDYLHQVLRMAEDAERAQVAILHFLDLQQREENTREAQSLNQQALFAAKQAIAAQQQADATGAQNQILLIFTFVTIVFLPLSFITSYYGLNVMNEEGQQLLKKSSYVNMVMFSTAGSITVFLSLGGVIWFFVSKNSSEKQRINELARLKKNGDLPRRLLDMSDPLLKKVDKRIDEMVEEEKKKDDENKEDEEIHTTPKKGVILRLRDSSYV</sequence>
<evidence type="ECO:0000256" key="6">
    <source>
        <dbReference type="SAM" id="Phobius"/>
    </source>
</evidence>
<dbReference type="AlphaFoldDB" id="A0A8H3IPU6"/>
<feature type="region of interest" description="Disordered" evidence="5">
    <location>
        <begin position="851"/>
        <end position="885"/>
    </location>
</feature>
<dbReference type="GO" id="GO:0016020">
    <property type="term" value="C:membrane"/>
    <property type="evidence" value="ECO:0007669"/>
    <property type="project" value="UniProtKB-SubCell"/>
</dbReference>
<dbReference type="GO" id="GO:0046873">
    <property type="term" value="F:metal ion transmembrane transporter activity"/>
    <property type="evidence" value="ECO:0007669"/>
    <property type="project" value="InterPro"/>
</dbReference>
<keyword evidence="2 6" id="KW-0812">Transmembrane</keyword>
<dbReference type="EMBL" id="CAJPDS010000028">
    <property type="protein sequence ID" value="CAF9921564.1"/>
    <property type="molecule type" value="Genomic_DNA"/>
</dbReference>
<dbReference type="Pfam" id="PF01544">
    <property type="entry name" value="CorA"/>
    <property type="match status" value="1"/>
</dbReference>
<evidence type="ECO:0000256" key="4">
    <source>
        <dbReference type="ARBA" id="ARBA00023136"/>
    </source>
</evidence>
<feature type="transmembrane region" description="Helical" evidence="6">
    <location>
        <begin position="784"/>
        <end position="806"/>
    </location>
</feature>
<feature type="region of interest" description="Disordered" evidence="5">
    <location>
        <begin position="567"/>
        <end position="586"/>
    </location>
</feature>
<proteinExistence type="predicted"/>
<dbReference type="SUPFAM" id="SSF53474">
    <property type="entry name" value="alpha/beta-Hydrolases"/>
    <property type="match status" value="1"/>
</dbReference>
<evidence type="ECO:0000256" key="3">
    <source>
        <dbReference type="ARBA" id="ARBA00022989"/>
    </source>
</evidence>
<keyword evidence="3 6" id="KW-1133">Transmembrane helix</keyword>
<dbReference type="PANTHER" id="PTHR47685:SF1">
    <property type="entry name" value="MAGNESIUM TRANSPORT PROTEIN CORA"/>
    <property type="match status" value="1"/>
</dbReference>
<dbReference type="Proteomes" id="UP000664521">
    <property type="component" value="Unassembled WGS sequence"/>
</dbReference>
<dbReference type="InterPro" id="IPR002523">
    <property type="entry name" value="MgTranspt_CorA/ZnTranspt_ZntB"/>
</dbReference>
<comment type="subcellular location">
    <subcellularLocation>
        <location evidence="1">Membrane</location>
        <topology evidence="1">Multi-pass membrane protein</topology>
    </subcellularLocation>
</comment>
<keyword evidence="4 6" id="KW-0472">Membrane</keyword>
<dbReference type="Gene3D" id="1.20.58.340">
    <property type="entry name" value="Magnesium transport protein CorA, transmembrane region"/>
    <property type="match status" value="1"/>
</dbReference>
<keyword evidence="8" id="KW-1185">Reference proteome</keyword>
<evidence type="ECO:0000313" key="8">
    <source>
        <dbReference type="Proteomes" id="UP000664521"/>
    </source>
</evidence>
<dbReference type="OrthoDB" id="341259at2759"/>
<evidence type="ECO:0000256" key="5">
    <source>
        <dbReference type="SAM" id="MobiDB-lite"/>
    </source>
</evidence>
<dbReference type="SUPFAM" id="SSF144083">
    <property type="entry name" value="Magnesium transport protein CorA, transmembrane region"/>
    <property type="match status" value="1"/>
</dbReference>
<feature type="transmembrane region" description="Helical" evidence="6">
    <location>
        <begin position="741"/>
        <end position="764"/>
    </location>
</feature>
<name>A0A8H3IPU6_9LECA</name>
<dbReference type="InterPro" id="IPR050829">
    <property type="entry name" value="CorA_MIT"/>
</dbReference>
<feature type="compositionally biased region" description="Basic and acidic residues" evidence="5">
    <location>
        <begin position="567"/>
        <end position="581"/>
    </location>
</feature>
<dbReference type="PANTHER" id="PTHR47685">
    <property type="entry name" value="MAGNESIUM TRANSPORT PROTEIN CORA"/>
    <property type="match status" value="1"/>
</dbReference>
<evidence type="ECO:0000256" key="2">
    <source>
        <dbReference type="ARBA" id="ARBA00022692"/>
    </source>
</evidence>
<feature type="compositionally biased region" description="Basic and acidic residues" evidence="5">
    <location>
        <begin position="851"/>
        <end position="869"/>
    </location>
</feature>